<dbReference type="GO" id="GO:0003729">
    <property type="term" value="F:mRNA binding"/>
    <property type="evidence" value="ECO:0007669"/>
    <property type="project" value="InterPro"/>
</dbReference>
<proteinExistence type="predicted"/>
<dbReference type="OrthoDB" id="422106at2759"/>
<reference evidence="3" key="5">
    <citation type="submission" date="2018-04" db="UniProtKB">
        <authorList>
            <consortium name="EnsemblFungi"/>
        </authorList>
    </citation>
    <scope>IDENTIFICATION</scope>
    <source>
        <strain evidence="3">R3-111a-1</strain>
    </source>
</reference>
<accession>J3NY46</accession>
<gene>
    <name evidence="3" type="primary">20346658</name>
    <name evidence="2" type="ORF">GGTG_06200</name>
</gene>
<feature type="compositionally biased region" description="Basic and acidic residues" evidence="1">
    <location>
        <begin position="269"/>
        <end position="283"/>
    </location>
</feature>
<dbReference type="Proteomes" id="UP000006039">
    <property type="component" value="Unassembled WGS sequence"/>
</dbReference>
<dbReference type="EnsemblFungi" id="EJT76279">
    <property type="protein sequence ID" value="EJT76279"/>
    <property type="gene ID" value="GGTG_06200"/>
</dbReference>
<dbReference type="AlphaFoldDB" id="J3NY46"/>
<dbReference type="InterPro" id="IPR019416">
    <property type="entry name" value="NCBP3"/>
</dbReference>
<sequence length="406" mass="45056">MRGVDSMNPKEIKTYFDEHAGGLQYKHIEWIDDSSANLVFASESSASEALIALSAIDVADPAQLPALELLPAKPCASKPGATLQVRIAVVGDRKIKGAAERSRFYLWHPEWERQNRDDGRNGGYRSRYRDRDRDSYDKRQRDDRHNSDRSGRYDGKQGDDEGIERFDASLYDDDQEALARREPRARSRRRGGHRYSRSRSRSRTRSRSRSGRSDRSDDHRRQKDNRGKELFPDLRSRNDRSGGSGLRGRSASPARSRDGDDTVSVASSRNRDKARAIKDRLSTAAKDNRAKELFPSKMGAVGGGKAQMDQIDKVEAVSRSLSADRVTRPGTTTGASTAAGGTSIKGLAKQQQSSQGGSGTTGFSIKGRATAKELFPEKLGNAGKELFADKLEGRGRPRRKAEDSFY</sequence>
<dbReference type="RefSeq" id="XP_009222279.1">
    <property type="nucleotide sequence ID" value="XM_009224015.1"/>
</dbReference>
<feature type="compositionally biased region" description="Basic and acidic residues" evidence="1">
    <location>
        <begin position="386"/>
        <end position="406"/>
    </location>
</feature>
<reference evidence="2" key="3">
    <citation type="submission" date="2010-09" db="EMBL/GenBank/DDBJ databases">
        <title>Annotation of Gaeumannomyces graminis var. tritici R3-111a-1.</title>
        <authorList>
            <consortium name="The Broad Institute Genome Sequencing Platform"/>
            <person name="Ma L.-J."/>
            <person name="Dead R."/>
            <person name="Young S.K."/>
            <person name="Zeng Q."/>
            <person name="Gargeya S."/>
            <person name="Fitzgerald M."/>
            <person name="Haas B."/>
            <person name="Abouelleil A."/>
            <person name="Alvarado L."/>
            <person name="Arachchi H.M."/>
            <person name="Berlin A."/>
            <person name="Brown A."/>
            <person name="Chapman S.B."/>
            <person name="Chen Z."/>
            <person name="Dunbar C."/>
            <person name="Freedman E."/>
            <person name="Gearin G."/>
            <person name="Gellesch M."/>
            <person name="Goldberg J."/>
            <person name="Griggs A."/>
            <person name="Gujja S."/>
            <person name="Heiman D."/>
            <person name="Howarth C."/>
            <person name="Larson L."/>
            <person name="Lui A."/>
            <person name="MacDonald P.J.P."/>
            <person name="Mehta T."/>
            <person name="Montmayeur A."/>
            <person name="Murphy C."/>
            <person name="Neiman D."/>
            <person name="Pearson M."/>
            <person name="Priest M."/>
            <person name="Roberts A."/>
            <person name="Saif S."/>
            <person name="Shea T."/>
            <person name="Shenoy N."/>
            <person name="Sisk P."/>
            <person name="Stolte C."/>
            <person name="Sykes S."/>
            <person name="Yandava C."/>
            <person name="Wortman J."/>
            <person name="Nusbaum C."/>
            <person name="Birren B."/>
        </authorList>
    </citation>
    <scope>NUCLEOTIDE SEQUENCE</scope>
    <source>
        <strain evidence="2">R3-111a-1</strain>
    </source>
</reference>
<dbReference type="eggNOG" id="ENOG502S34X">
    <property type="taxonomic scope" value="Eukaryota"/>
</dbReference>
<dbReference type="GO" id="GO:0005634">
    <property type="term" value="C:nucleus"/>
    <property type="evidence" value="ECO:0007669"/>
    <property type="project" value="TreeGrafter"/>
</dbReference>
<evidence type="ECO:0000313" key="4">
    <source>
        <dbReference type="Proteomes" id="UP000006039"/>
    </source>
</evidence>
<dbReference type="HOGENOM" id="CLU_030082_0_0_1"/>
<feature type="compositionally biased region" description="Basic residues" evidence="1">
    <location>
        <begin position="186"/>
        <end position="210"/>
    </location>
</feature>
<keyword evidence="4" id="KW-1185">Reference proteome</keyword>
<protein>
    <submittedName>
        <fullName evidence="2 3">Uncharacterized protein</fullName>
    </submittedName>
</protein>
<feature type="region of interest" description="Disordered" evidence="1">
    <location>
        <begin position="385"/>
        <end position="406"/>
    </location>
</feature>
<reference evidence="3" key="4">
    <citation type="journal article" date="2015" name="G3 (Bethesda)">
        <title>Genome sequences of three phytopathogenic species of the Magnaporthaceae family of fungi.</title>
        <authorList>
            <person name="Okagaki L.H."/>
            <person name="Nunes C.C."/>
            <person name="Sailsbery J."/>
            <person name="Clay B."/>
            <person name="Brown D."/>
            <person name="John T."/>
            <person name="Oh Y."/>
            <person name="Young N."/>
            <person name="Fitzgerald M."/>
            <person name="Haas B.J."/>
            <person name="Zeng Q."/>
            <person name="Young S."/>
            <person name="Adiconis X."/>
            <person name="Fan L."/>
            <person name="Levin J.Z."/>
            <person name="Mitchell T.K."/>
            <person name="Okubara P.A."/>
            <person name="Farman M.L."/>
            <person name="Kohn L.M."/>
            <person name="Birren B."/>
            <person name="Ma L.-J."/>
            <person name="Dean R.A."/>
        </authorList>
    </citation>
    <scope>NUCLEOTIDE SEQUENCE</scope>
    <source>
        <strain evidence="3">R3-111a-1</strain>
    </source>
</reference>
<evidence type="ECO:0000313" key="3">
    <source>
        <dbReference type="EnsemblFungi" id="EJT76279"/>
    </source>
</evidence>
<feature type="region of interest" description="Disordered" evidence="1">
    <location>
        <begin position="320"/>
        <end position="364"/>
    </location>
</feature>
<feature type="region of interest" description="Disordered" evidence="1">
    <location>
        <begin position="115"/>
        <end position="283"/>
    </location>
</feature>
<reference evidence="4" key="1">
    <citation type="submission" date="2010-07" db="EMBL/GenBank/DDBJ databases">
        <title>The genome sequence of Gaeumannomyces graminis var. tritici strain R3-111a-1.</title>
        <authorList>
            <consortium name="The Broad Institute Genome Sequencing Platform"/>
            <person name="Ma L.-J."/>
            <person name="Dead R."/>
            <person name="Young S."/>
            <person name="Zeng Q."/>
            <person name="Koehrsen M."/>
            <person name="Alvarado L."/>
            <person name="Berlin A."/>
            <person name="Chapman S.B."/>
            <person name="Chen Z."/>
            <person name="Freedman E."/>
            <person name="Gellesch M."/>
            <person name="Goldberg J."/>
            <person name="Griggs A."/>
            <person name="Gujja S."/>
            <person name="Heilman E.R."/>
            <person name="Heiman D."/>
            <person name="Hepburn T."/>
            <person name="Howarth C."/>
            <person name="Jen D."/>
            <person name="Larson L."/>
            <person name="Mehta T."/>
            <person name="Neiman D."/>
            <person name="Pearson M."/>
            <person name="Roberts A."/>
            <person name="Saif S."/>
            <person name="Shea T."/>
            <person name="Shenoy N."/>
            <person name="Sisk P."/>
            <person name="Stolte C."/>
            <person name="Sykes S."/>
            <person name="Walk T."/>
            <person name="White J."/>
            <person name="Yandava C."/>
            <person name="Haas B."/>
            <person name="Nusbaum C."/>
            <person name="Birren B."/>
        </authorList>
    </citation>
    <scope>NUCLEOTIDE SEQUENCE [LARGE SCALE GENOMIC DNA]</scope>
    <source>
        <strain evidence="4">R3-111a-1</strain>
    </source>
</reference>
<dbReference type="PANTHER" id="PTHR16291">
    <property type="entry name" value="NUCLEAR CAP-BINDING PROTEIN SUBUNIT 3"/>
    <property type="match status" value="1"/>
</dbReference>
<feature type="compositionally biased region" description="Basic and acidic residues" evidence="1">
    <location>
        <begin position="211"/>
        <end position="240"/>
    </location>
</feature>
<dbReference type="GO" id="GO:0000340">
    <property type="term" value="F:RNA 7-methylguanosine cap binding"/>
    <property type="evidence" value="ECO:0007669"/>
    <property type="project" value="InterPro"/>
</dbReference>
<dbReference type="VEuPathDB" id="FungiDB:GGTG_06200"/>
<dbReference type="Pfam" id="PF10309">
    <property type="entry name" value="NCBP3"/>
    <property type="match status" value="1"/>
</dbReference>
<dbReference type="PANTHER" id="PTHR16291:SF0">
    <property type="entry name" value="NUCLEAR CAP-BINDING PROTEIN SUBUNIT 3"/>
    <property type="match status" value="1"/>
</dbReference>
<evidence type="ECO:0000313" key="2">
    <source>
        <dbReference type="EMBL" id="EJT76279.1"/>
    </source>
</evidence>
<dbReference type="STRING" id="644352.J3NY46"/>
<organism evidence="2">
    <name type="scientific">Gaeumannomyces tritici (strain R3-111a-1)</name>
    <name type="common">Wheat and barley take-all root rot fungus</name>
    <name type="synonym">Gaeumannomyces graminis var. tritici</name>
    <dbReference type="NCBI Taxonomy" id="644352"/>
    <lineage>
        <taxon>Eukaryota</taxon>
        <taxon>Fungi</taxon>
        <taxon>Dikarya</taxon>
        <taxon>Ascomycota</taxon>
        <taxon>Pezizomycotina</taxon>
        <taxon>Sordariomycetes</taxon>
        <taxon>Sordariomycetidae</taxon>
        <taxon>Magnaporthales</taxon>
        <taxon>Magnaporthaceae</taxon>
        <taxon>Gaeumannomyces</taxon>
    </lineage>
</organism>
<feature type="compositionally biased region" description="Basic and acidic residues" evidence="1">
    <location>
        <begin position="127"/>
        <end position="167"/>
    </location>
</feature>
<name>J3NY46_GAET3</name>
<dbReference type="EMBL" id="GL385397">
    <property type="protein sequence ID" value="EJT76279.1"/>
    <property type="molecule type" value="Genomic_DNA"/>
</dbReference>
<dbReference type="GeneID" id="20346658"/>
<feature type="compositionally biased region" description="Low complexity" evidence="1">
    <location>
        <begin position="330"/>
        <end position="342"/>
    </location>
</feature>
<evidence type="ECO:0000256" key="1">
    <source>
        <dbReference type="SAM" id="MobiDB-lite"/>
    </source>
</evidence>
<reference evidence="2" key="2">
    <citation type="submission" date="2010-07" db="EMBL/GenBank/DDBJ databases">
        <authorList>
            <consortium name="The Broad Institute Genome Sequencing Platform"/>
            <consortium name="Broad Institute Genome Sequencing Center for Infectious Disease"/>
            <person name="Ma L.-J."/>
            <person name="Dead R."/>
            <person name="Young S."/>
            <person name="Zeng Q."/>
            <person name="Koehrsen M."/>
            <person name="Alvarado L."/>
            <person name="Berlin A."/>
            <person name="Chapman S.B."/>
            <person name="Chen Z."/>
            <person name="Freedman E."/>
            <person name="Gellesch M."/>
            <person name="Goldberg J."/>
            <person name="Griggs A."/>
            <person name="Gujja S."/>
            <person name="Heilman E.R."/>
            <person name="Heiman D."/>
            <person name="Hepburn T."/>
            <person name="Howarth C."/>
            <person name="Jen D."/>
            <person name="Larson L."/>
            <person name="Mehta T."/>
            <person name="Neiman D."/>
            <person name="Pearson M."/>
            <person name="Roberts A."/>
            <person name="Saif S."/>
            <person name="Shea T."/>
            <person name="Shenoy N."/>
            <person name="Sisk P."/>
            <person name="Stolte C."/>
            <person name="Sykes S."/>
            <person name="Walk T."/>
            <person name="White J."/>
            <person name="Yandava C."/>
            <person name="Haas B."/>
            <person name="Nusbaum C."/>
            <person name="Birren B."/>
        </authorList>
    </citation>
    <scope>NUCLEOTIDE SEQUENCE</scope>
    <source>
        <strain evidence="2">R3-111a-1</strain>
    </source>
</reference>